<dbReference type="SUPFAM" id="SSF81383">
    <property type="entry name" value="F-box domain"/>
    <property type="match status" value="1"/>
</dbReference>
<dbReference type="PROSITE" id="PS50181">
    <property type="entry name" value="FBOX"/>
    <property type="match status" value="1"/>
</dbReference>
<dbReference type="GO" id="GO:0031146">
    <property type="term" value="P:SCF-dependent proteasomal ubiquitin-dependent protein catabolic process"/>
    <property type="evidence" value="ECO:0007669"/>
    <property type="project" value="InterPro"/>
</dbReference>
<feature type="compositionally biased region" description="Polar residues" evidence="1">
    <location>
        <begin position="62"/>
        <end position="87"/>
    </location>
</feature>
<proteinExistence type="predicted"/>
<dbReference type="InterPro" id="IPR036047">
    <property type="entry name" value="F-box-like_dom_sf"/>
</dbReference>
<feature type="domain" description="F-box" evidence="2">
    <location>
        <begin position="174"/>
        <end position="220"/>
    </location>
</feature>
<dbReference type="Pfam" id="PF12937">
    <property type="entry name" value="F-box-like"/>
    <property type="match status" value="1"/>
</dbReference>
<dbReference type="GO" id="GO:0019005">
    <property type="term" value="C:SCF ubiquitin ligase complex"/>
    <property type="evidence" value="ECO:0007669"/>
    <property type="project" value="TreeGrafter"/>
</dbReference>
<dbReference type="InterPro" id="IPR039588">
    <property type="entry name" value="FBXO4"/>
</dbReference>
<organism evidence="3 4">
    <name type="scientific">Bugula neritina</name>
    <name type="common">Brown bryozoan</name>
    <name type="synonym">Sertularia neritina</name>
    <dbReference type="NCBI Taxonomy" id="10212"/>
    <lineage>
        <taxon>Eukaryota</taxon>
        <taxon>Metazoa</taxon>
        <taxon>Spiralia</taxon>
        <taxon>Lophotrochozoa</taxon>
        <taxon>Bryozoa</taxon>
        <taxon>Gymnolaemata</taxon>
        <taxon>Cheilostomatida</taxon>
        <taxon>Flustrina</taxon>
        <taxon>Buguloidea</taxon>
        <taxon>Bugulidae</taxon>
        <taxon>Bugula</taxon>
    </lineage>
</organism>
<dbReference type="PANTHER" id="PTHR16008">
    <property type="entry name" value="F-BOX ONLY PROTEIN 4"/>
    <property type="match status" value="1"/>
</dbReference>
<feature type="compositionally biased region" description="Polar residues" evidence="1">
    <location>
        <begin position="17"/>
        <end position="28"/>
    </location>
</feature>
<gene>
    <name evidence="3" type="ORF">EB796_017012</name>
</gene>
<keyword evidence="4" id="KW-1185">Reference proteome</keyword>
<dbReference type="OrthoDB" id="10024886at2759"/>
<dbReference type="PANTHER" id="PTHR16008:SF6">
    <property type="entry name" value="SI:DKEY-12E7.1"/>
    <property type="match status" value="1"/>
</dbReference>
<dbReference type="EMBL" id="VXIV02002549">
    <property type="protein sequence ID" value="KAF6024690.1"/>
    <property type="molecule type" value="Genomic_DNA"/>
</dbReference>
<dbReference type="InterPro" id="IPR001810">
    <property type="entry name" value="F-box_dom"/>
</dbReference>
<evidence type="ECO:0000256" key="1">
    <source>
        <dbReference type="SAM" id="MobiDB-lite"/>
    </source>
</evidence>
<evidence type="ECO:0000313" key="3">
    <source>
        <dbReference type="EMBL" id="KAF6024690.1"/>
    </source>
</evidence>
<dbReference type="SUPFAM" id="SSF52047">
    <property type="entry name" value="RNI-like"/>
    <property type="match status" value="1"/>
</dbReference>
<feature type="region of interest" description="Disordered" evidence="1">
    <location>
        <begin position="62"/>
        <end position="94"/>
    </location>
</feature>
<comment type="caution">
    <text evidence="3">The sequence shown here is derived from an EMBL/GenBank/DDBJ whole genome shotgun (WGS) entry which is preliminary data.</text>
</comment>
<accession>A0A7J7JEN2</accession>
<dbReference type="AlphaFoldDB" id="A0A7J7JEN2"/>
<feature type="region of interest" description="Disordered" evidence="1">
    <location>
        <begin position="1"/>
        <end position="43"/>
    </location>
</feature>
<dbReference type="SMART" id="SM00256">
    <property type="entry name" value="FBOX"/>
    <property type="match status" value="1"/>
</dbReference>
<evidence type="ECO:0000259" key="2">
    <source>
        <dbReference type="PROSITE" id="PS50181"/>
    </source>
</evidence>
<protein>
    <recommendedName>
        <fullName evidence="2">F-box domain-containing protein</fullName>
    </recommendedName>
</protein>
<dbReference type="Proteomes" id="UP000593567">
    <property type="component" value="Unassembled WGS sequence"/>
</dbReference>
<dbReference type="InterPro" id="IPR032675">
    <property type="entry name" value="LRR_dom_sf"/>
</dbReference>
<dbReference type="Gene3D" id="3.80.10.10">
    <property type="entry name" value="Ribonuclease Inhibitor"/>
    <property type="match status" value="1"/>
</dbReference>
<sequence length="536" mass="62180">MLGMQNDNNECRPQLVSRHSSNLPANHRNNTKKQALSRRSRSASPCVKKYSVYTVILNRTKNDPTSSMITPKSPQLPSIRKSSSHLATKSLKASRHLANTKQRSQCFNDFKKNAILYKSVWENVSSVKSNGPFVTDVNSNFSCLPYTKASYSSSRQEWCPVQLETQTYHTGDGTITFDHLPNECILKIFSYLNQLERGRCMFVCWKWYAVAQTPMIWSHINFREFNLCYGHGPNTELPQYLDAEHTAQGVTQVNTKTQCTKSCYGKYITRIERYILFLIDIQPKIKRLEFSFDLLKDGWVEIIKHLIRHTTVSEIEYVDMDWQDTPVKPQHLFSDSYVRLQDIMYETRRRHRSFTQFLEEFIELIPHVKTLVMPFHWPSVKAAKLVFPSTNLVNLVLKKSTVLQIPSQEVFDELSKITDLERLLIEVWMPNVSNDFLASYCIKSRSLKYLDLSQCKNFNIKSVDLPSLEVLIVGRPPTLCSNQRIRQSTVPCLCKVIRRGAPHLRRINCHILEEMTVNEIDILLKSICPICKPRHH</sequence>
<evidence type="ECO:0000313" key="4">
    <source>
        <dbReference type="Proteomes" id="UP000593567"/>
    </source>
</evidence>
<name>A0A7J7JEN2_BUGNE</name>
<reference evidence="3" key="1">
    <citation type="submission" date="2020-06" db="EMBL/GenBank/DDBJ databases">
        <title>Draft genome of Bugula neritina, a colonial animal packing powerful symbionts and potential medicines.</title>
        <authorList>
            <person name="Rayko M."/>
        </authorList>
    </citation>
    <scope>NUCLEOTIDE SEQUENCE [LARGE SCALE GENOMIC DNA]</scope>
    <source>
        <strain evidence="3">Kwan_BN1</strain>
    </source>
</reference>
<dbReference type="GO" id="GO:0000209">
    <property type="term" value="P:protein polyubiquitination"/>
    <property type="evidence" value="ECO:0007669"/>
    <property type="project" value="TreeGrafter"/>
</dbReference>
<feature type="compositionally biased region" description="Basic residues" evidence="1">
    <location>
        <begin position="29"/>
        <end position="41"/>
    </location>
</feature>